<accession>A0A5N5H4R0</accession>
<dbReference type="AlphaFoldDB" id="A0A5N5H4R0"/>
<evidence type="ECO:0000313" key="1">
    <source>
        <dbReference type="EMBL" id="KAB2621082.1"/>
    </source>
</evidence>
<organism evidence="1 2">
    <name type="scientific">Pyrus ussuriensis x Pyrus communis</name>
    <dbReference type="NCBI Taxonomy" id="2448454"/>
    <lineage>
        <taxon>Eukaryota</taxon>
        <taxon>Viridiplantae</taxon>
        <taxon>Streptophyta</taxon>
        <taxon>Embryophyta</taxon>
        <taxon>Tracheophyta</taxon>
        <taxon>Spermatophyta</taxon>
        <taxon>Magnoliopsida</taxon>
        <taxon>eudicotyledons</taxon>
        <taxon>Gunneridae</taxon>
        <taxon>Pentapetalae</taxon>
        <taxon>rosids</taxon>
        <taxon>fabids</taxon>
        <taxon>Rosales</taxon>
        <taxon>Rosaceae</taxon>
        <taxon>Amygdaloideae</taxon>
        <taxon>Maleae</taxon>
        <taxon>Pyrus</taxon>
    </lineage>
</organism>
<comment type="caution">
    <text evidence="1">The sequence shown here is derived from an EMBL/GenBank/DDBJ whole genome shotgun (WGS) entry which is preliminary data.</text>
</comment>
<sequence length="57" mass="6571">MIDQEPNAPTPMVTGMIVNDMYEFSAPCFFDFIWDESEDDMRKAELSLMLLHACLLP</sequence>
<dbReference type="Proteomes" id="UP000327157">
    <property type="component" value="Unassembled WGS sequence"/>
</dbReference>
<reference evidence="1 2" key="1">
    <citation type="submission" date="2019-09" db="EMBL/GenBank/DDBJ databases">
        <authorList>
            <person name="Ou C."/>
        </authorList>
    </citation>
    <scope>NUCLEOTIDE SEQUENCE [LARGE SCALE GENOMIC DNA]</scope>
    <source>
        <strain evidence="1">S2</strain>
        <tissue evidence="1">Leaf</tissue>
    </source>
</reference>
<gene>
    <name evidence="1" type="ORF">D8674_037661</name>
</gene>
<keyword evidence="2" id="KW-1185">Reference proteome</keyword>
<name>A0A5N5H4R0_9ROSA</name>
<evidence type="ECO:0000313" key="2">
    <source>
        <dbReference type="Proteomes" id="UP000327157"/>
    </source>
</evidence>
<proteinExistence type="predicted"/>
<reference evidence="1 2" key="2">
    <citation type="submission" date="2019-11" db="EMBL/GenBank/DDBJ databases">
        <title>A de novo genome assembly of a pear dwarfing rootstock.</title>
        <authorList>
            <person name="Wang F."/>
            <person name="Wang J."/>
            <person name="Li S."/>
            <person name="Zhang Y."/>
            <person name="Fang M."/>
            <person name="Ma L."/>
            <person name="Zhao Y."/>
            <person name="Jiang S."/>
        </authorList>
    </citation>
    <scope>NUCLEOTIDE SEQUENCE [LARGE SCALE GENOMIC DNA]</scope>
    <source>
        <strain evidence="1">S2</strain>
        <tissue evidence="1">Leaf</tissue>
    </source>
</reference>
<dbReference type="OrthoDB" id="1746058at2759"/>
<dbReference type="EMBL" id="SMOL01000243">
    <property type="protein sequence ID" value="KAB2621082.1"/>
    <property type="molecule type" value="Genomic_DNA"/>
</dbReference>
<protein>
    <submittedName>
        <fullName evidence="1">Protein TPX2</fullName>
    </submittedName>
</protein>